<comment type="caution">
    <text evidence="5">The sequence shown here is derived from an EMBL/GenBank/DDBJ whole genome shotgun (WGS) entry which is preliminary data.</text>
</comment>
<evidence type="ECO:0000256" key="3">
    <source>
        <dbReference type="ARBA" id="ARBA00022777"/>
    </source>
</evidence>
<evidence type="ECO:0000256" key="4">
    <source>
        <dbReference type="PIRNR" id="PIRNR006078"/>
    </source>
</evidence>
<name>A0ABS5SYC8_9GAMM</name>
<dbReference type="InterPro" id="IPR004381">
    <property type="entry name" value="Glycerate_kinase"/>
</dbReference>
<accession>A0ABS5SYC8</accession>
<gene>
    <name evidence="5" type="ORF">HH682_11840</name>
</gene>
<evidence type="ECO:0000256" key="1">
    <source>
        <dbReference type="ARBA" id="ARBA00006284"/>
    </source>
</evidence>
<reference evidence="5 6" key="1">
    <citation type="submission" date="2020-04" db="EMBL/GenBank/DDBJ databases">
        <title>Genome sequencing of Rosenbergiella species.</title>
        <authorList>
            <person name="Alvarez-Perez S."/>
            <person name="Lievens B."/>
        </authorList>
    </citation>
    <scope>NUCLEOTIDE SEQUENCE [LARGE SCALE GENOMIC DNA]</scope>
    <source>
        <strain evidence="5 6">S61</strain>
    </source>
</reference>
<dbReference type="EMBL" id="JABBFR010000016">
    <property type="protein sequence ID" value="MBT0725094.1"/>
    <property type="molecule type" value="Genomic_DNA"/>
</dbReference>
<dbReference type="PIRSF" id="PIRSF006078">
    <property type="entry name" value="GlxK"/>
    <property type="match status" value="1"/>
</dbReference>
<dbReference type="Gene3D" id="3.90.1510.10">
    <property type="entry name" value="Glycerate kinase, domain 2"/>
    <property type="match status" value="1"/>
</dbReference>
<dbReference type="InterPro" id="IPR018193">
    <property type="entry name" value="Glyc_kinase_flavodox-like_fold"/>
</dbReference>
<evidence type="ECO:0000313" key="5">
    <source>
        <dbReference type="EMBL" id="MBT0725094.1"/>
    </source>
</evidence>
<dbReference type="SUPFAM" id="SSF110738">
    <property type="entry name" value="Glycerate kinase I"/>
    <property type="match status" value="1"/>
</dbReference>
<dbReference type="PANTHER" id="PTHR21599:SF0">
    <property type="entry name" value="GLYCERATE KINASE"/>
    <property type="match status" value="1"/>
</dbReference>
<evidence type="ECO:0000256" key="2">
    <source>
        <dbReference type="ARBA" id="ARBA00022679"/>
    </source>
</evidence>
<organism evidence="5 6">
    <name type="scientific">Rosenbergiella gaditana</name>
    <dbReference type="NCBI Taxonomy" id="2726987"/>
    <lineage>
        <taxon>Bacteria</taxon>
        <taxon>Pseudomonadati</taxon>
        <taxon>Pseudomonadota</taxon>
        <taxon>Gammaproteobacteria</taxon>
        <taxon>Enterobacterales</taxon>
        <taxon>Erwiniaceae</taxon>
        <taxon>Rosenbergiella</taxon>
    </lineage>
</organism>
<dbReference type="Pfam" id="PF02595">
    <property type="entry name" value="Gly_kinase"/>
    <property type="match status" value="1"/>
</dbReference>
<dbReference type="NCBIfam" id="TIGR00045">
    <property type="entry name" value="glycerate kinase"/>
    <property type="match status" value="1"/>
</dbReference>
<dbReference type="InterPro" id="IPR018197">
    <property type="entry name" value="Glycerate_kinase_RE-like"/>
</dbReference>
<proteinExistence type="inferred from homology"/>
<sequence length="389" mass="40617">MKFVLAPDSFKESMTAMEVADSMEEGLKRVFPECEIVKVPMADGGEGTVQSLVDATGGIIIQVEVTGPQHNPVQAEFGLLGDGRTAVIEMASASGIAYTSPNNRNPLYATSFGTGELIKHALDRGVRKIIIGLGGSATNDGGQGMACALGIKFTDSDGYAVKLGGGYLHKIAHIDTSSVDPRLAETEFLVACDVTNPLIGPEGASAVFGPQKGATPEMVEVLDTNLKMYAEKIYEILGIKIANIEGGGAAGGLGAGLMAFTSARLQVGVDIVVNYTDLAAKIIGADAVFTGEGGIDFQTKFGKTPYGVAQVTKKVSPHIPVIALAGCIGEGIECLYDENFTAIFGILRKACKLEEALKEGKTGVTLATENIARLLALGIKKSNPQNKIF</sequence>
<keyword evidence="2 4" id="KW-0808">Transferase</keyword>
<dbReference type="GO" id="GO:0016301">
    <property type="term" value="F:kinase activity"/>
    <property type="evidence" value="ECO:0007669"/>
    <property type="project" value="UniProtKB-KW"/>
</dbReference>
<comment type="similarity">
    <text evidence="1 4">Belongs to the glycerate kinase type-1 family.</text>
</comment>
<dbReference type="RefSeq" id="WP_214237751.1">
    <property type="nucleotide sequence ID" value="NZ_JABBFR010000016.1"/>
</dbReference>
<dbReference type="PANTHER" id="PTHR21599">
    <property type="entry name" value="GLYCERATE KINASE"/>
    <property type="match status" value="1"/>
</dbReference>
<evidence type="ECO:0000313" key="6">
    <source>
        <dbReference type="Proteomes" id="UP000790096"/>
    </source>
</evidence>
<keyword evidence="6" id="KW-1185">Reference proteome</keyword>
<dbReference type="Proteomes" id="UP000790096">
    <property type="component" value="Unassembled WGS sequence"/>
</dbReference>
<keyword evidence="3 4" id="KW-0418">Kinase</keyword>
<dbReference type="Gene3D" id="3.40.50.10350">
    <property type="entry name" value="Glycerate kinase, domain 1"/>
    <property type="match status" value="1"/>
</dbReference>
<protein>
    <submittedName>
        <fullName evidence="5">Glycerate kinase</fullName>
    </submittedName>
</protein>
<dbReference type="InterPro" id="IPR036129">
    <property type="entry name" value="Glycerate_kinase_sf"/>
</dbReference>